<dbReference type="GO" id="GO:0043153">
    <property type="term" value="P:entrainment of circadian clock by photoperiod"/>
    <property type="evidence" value="ECO:0007669"/>
    <property type="project" value="TreeGrafter"/>
</dbReference>
<dbReference type="InterPro" id="IPR006050">
    <property type="entry name" value="DNA_photolyase_N"/>
</dbReference>
<dbReference type="GO" id="GO:0005634">
    <property type="term" value="C:nucleus"/>
    <property type="evidence" value="ECO:0007669"/>
    <property type="project" value="TreeGrafter"/>
</dbReference>
<evidence type="ECO:0000313" key="8">
    <source>
        <dbReference type="EMBL" id="PJF19504.1"/>
    </source>
</evidence>
<dbReference type="Pfam" id="PF03441">
    <property type="entry name" value="FAD_binding_7"/>
    <property type="match status" value="1"/>
</dbReference>
<dbReference type="InterPro" id="IPR005101">
    <property type="entry name" value="Cryptochr/Photolyase_FAD-bd"/>
</dbReference>
<evidence type="ECO:0000256" key="3">
    <source>
        <dbReference type="ARBA" id="ARBA00022827"/>
    </source>
</evidence>
<dbReference type="InterPro" id="IPR018394">
    <property type="entry name" value="DNA_photolyase_1_CS_C"/>
</dbReference>
<dbReference type="Pfam" id="PF00875">
    <property type="entry name" value="DNA_photolyase"/>
    <property type="match status" value="1"/>
</dbReference>
<dbReference type="Gene3D" id="1.10.579.10">
    <property type="entry name" value="DNA Cyclobutane Dipyrimidine Photolyase, subunit A, domain 3"/>
    <property type="match status" value="1"/>
</dbReference>
<dbReference type="PROSITE" id="PS00394">
    <property type="entry name" value="DNA_PHOTOLYASES_1_1"/>
    <property type="match status" value="1"/>
</dbReference>
<feature type="binding site" evidence="5">
    <location>
        <position position="301"/>
    </location>
    <ligand>
        <name>FAD</name>
        <dbReference type="ChEBI" id="CHEBI:57692"/>
    </ligand>
</feature>
<keyword evidence="3 5" id="KW-0274">FAD</keyword>
<keyword evidence="4" id="KW-0157">Chromophore</keyword>
<comment type="similarity">
    <text evidence="1">Belongs to the DNA photolyase class-1 family.</text>
</comment>
<dbReference type="PANTHER" id="PTHR11455">
    <property type="entry name" value="CRYPTOCHROME"/>
    <property type="match status" value="1"/>
</dbReference>
<keyword evidence="2 5" id="KW-0285">Flavoprotein</keyword>
<keyword evidence="9" id="KW-1185">Reference proteome</keyword>
<keyword evidence="8" id="KW-0456">Lyase</keyword>
<dbReference type="GO" id="GO:0071949">
    <property type="term" value="F:FAD binding"/>
    <property type="evidence" value="ECO:0007669"/>
    <property type="project" value="TreeGrafter"/>
</dbReference>
<comment type="caution">
    <text evidence="8">The sequence shown here is derived from an EMBL/GenBank/DDBJ whole genome shotgun (WGS) entry which is preliminary data.</text>
</comment>
<feature type="site" description="Electron transfer via tryptophanyl radical" evidence="6">
    <location>
        <position position="420"/>
    </location>
</feature>
<feature type="binding site" evidence="5">
    <location>
        <begin position="304"/>
        <end position="311"/>
    </location>
    <ligand>
        <name>FAD</name>
        <dbReference type="ChEBI" id="CHEBI:57692"/>
    </ligand>
</feature>
<feature type="binding site" evidence="5">
    <location>
        <position position="250"/>
    </location>
    <ligand>
        <name>FAD</name>
        <dbReference type="ChEBI" id="CHEBI:57692"/>
    </ligand>
</feature>
<dbReference type="GO" id="GO:0006139">
    <property type="term" value="P:nucleobase-containing compound metabolic process"/>
    <property type="evidence" value="ECO:0007669"/>
    <property type="project" value="UniProtKB-ARBA"/>
</dbReference>
<dbReference type="PRINTS" id="PR00147">
    <property type="entry name" value="DNAPHOTLYASE"/>
</dbReference>
<dbReference type="Gene3D" id="3.40.50.620">
    <property type="entry name" value="HUPs"/>
    <property type="match status" value="1"/>
</dbReference>
<sequence>MVKVAAVENAFVWFRNDLRVTHNPALLAASQYSATHGGRVYALLVTSPLEWRSIHNWGLPKASYYVRTVSVLRRELSKRGIEMLLHTPTAKNATEYYKALASEIVQLCKSQNCSAVYMNAEYDGVALERDAAVASALDTAGILHHTTHDQCVVPVGKVLTQSGTPYKVFSQFKKTWIRYIEEHGLDMIDSEPTEIEKSSTILPDIELDLGYDMHEYPNWDLNALHTTFPAGETEARKRLHEFLQKSVSGYHEDRNHFMEGGASKLSAPLAVGAISLTECLLAARIANKGALNSGSPGLLTWMSELCWRDFYRHVLFHFPHVGRGASFRPEFEHLSWRGWPPNIEPAAEEHFQAWCEGRTGYPIVDAAMRQLRREGWLCNRLRMVVAMFLTKDLRIHWRRGEQHFNQFLVDYDFSSNNGGWQWSASTGTDAQPYFRIFNPLLQSEKFDPSGDYIRRYVDELSKVSAPSIHDPFKRCKGFDQLKYPRPIVDHSKVKEQVLALFTAATTVTTKRPAD</sequence>
<dbReference type="InterPro" id="IPR002081">
    <property type="entry name" value="Cryptochrome/DNA_photolyase_1"/>
</dbReference>
<dbReference type="SUPFAM" id="SSF48173">
    <property type="entry name" value="Cryptochrome/photolyase FAD-binding domain"/>
    <property type="match status" value="1"/>
</dbReference>
<dbReference type="InterPro" id="IPR014729">
    <property type="entry name" value="Rossmann-like_a/b/a_fold"/>
</dbReference>
<comment type="cofactor">
    <cofactor evidence="5">
        <name>FAD</name>
        <dbReference type="ChEBI" id="CHEBI:57692"/>
    </cofactor>
    <text evidence="5">Binds 1 FAD per subunit.</text>
</comment>
<dbReference type="PANTHER" id="PTHR11455:SF18">
    <property type="entry name" value="SI:CH1073-390K14.1"/>
    <property type="match status" value="1"/>
</dbReference>
<proteinExistence type="inferred from homology"/>
<dbReference type="GO" id="GO:0006950">
    <property type="term" value="P:response to stress"/>
    <property type="evidence" value="ECO:0007669"/>
    <property type="project" value="UniProtKB-ARBA"/>
</dbReference>
<evidence type="ECO:0000256" key="1">
    <source>
        <dbReference type="ARBA" id="ARBA00005862"/>
    </source>
</evidence>
<dbReference type="Gene3D" id="1.25.40.80">
    <property type="match status" value="1"/>
</dbReference>
<organism evidence="8 9">
    <name type="scientific">Paramicrosporidium saccamoebae</name>
    <dbReference type="NCBI Taxonomy" id="1246581"/>
    <lineage>
        <taxon>Eukaryota</taxon>
        <taxon>Fungi</taxon>
        <taxon>Fungi incertae sedis</taxon>
        <taxon>Cryptomycota</taxon>
        <taxon>Cryptomycota incertae sedis</taxon>
        <taxon>Paramicrosporidium</taxon>
    </lineage>
</organism>
<dbReference type="GO" id="GO:0032922">
    <property type="term" value="P:circadian regulation of gene expression"/>
    <property type="evidence" value="ECO:0007669"/>
    <property type="project" value="TreeGrafter"/>
</dbReference>
<dbReference type="SUPFAM" id="SSF52425">
    <property type="entry name" value="Cryptochrome/photolyase, N-terminal domain"/>
    <property type="match status" value="1"/>
</dbReference>
<dbReference type="STRING" id="1246581.A0A2H9TP37"/>
<name>A0A2H9TP37_9FUNG</name>
<dbReference type="PROSITE" id="PS51645">
    <property type="entry name" value="PHR_CRY_ALPHA_BETA"/>
    <property type="match status" value="1"/>
</dbReference>
<dbReference type="EMBL" id="MTSL01000055">
    <property type="protein sequence ID" value="PJF19504.1"/>
    <property type="molecule type" value="Genomic_DNA"/>
</dbReference>
<reference evidence="8 9" key="1">
    <citation type="submission" date="2016-10" db="EMBL/GenBank/DDBJ databases">
        <title>The genome of Paramicrosporidium saccamoebae is the missing link in understanding Cryptomycota and Microsporidia evolution.</title>
        <authorList>
            <person name="Quandt C.A."/>
            <person name="Beaudet D."/>
            <person name="Corsaro D."/>
            <person name="Michel R."/>
            <person name="Corradi N."/>
            <person name="James T."/>
        </authorList>
    </citation>
    <scope>NUCLEOTIDE SEQUENCE [LARGE SCALE GENOMIC DNA]</scope>
    <source>
        <strain evidence="8 9">KSL3</strain>
    </source>
</reference>
<dbReference type="OrthoDB" id="435881at2759"/>
<protein>
    <submittedName>
        <fullName evidence="8">DNA photolyase domain-containing protein</fullName>
    </submittedName>
</protein>
<evidence type="ECO:0000313" key="9">
    <source>
        <dbReference type="Proteomes" id="UP000240830"/>
    </source>
</evidence>
<dbReference type="GO" id="GO:0005737">
    <property type="term" value="C:cytoplasm"/>
    <property type="evidence" value="ECO:0007669"/>
    <property type="project" value="TreeGrafter"/>
</dbReference>
<evidence type="ECO:0000256" key="6">
    <source>
        <dbReference type="PIRSR" id="PIRSR602081-2"/>
    </source>
</evidence>
<accession>A0A2H9TP37</accession>
<dbReference type="Proteomes" id="UP000240830">
    <property type="component" value="Unassembled WGS sequence"/>
</dbReference>
<feature type="site" description="Electron transfer via tryptophanyl radical" evidence="6">
    <location>
        <position position="397"/>
    </location>
</feature>
<evidence type="ECO:0000256" key="4">
    <source>
        <dbReference type="ARBA" id="ARBA00022991"/>
    </source>
</evidence>
<dbReference type="InterPro" id="IPR036155">
    <property type="entry name" value="Crypto/Photolyase_N_sf"/>
</dbReference>
<dbReference type="GO" id="GO:0003677">
    <property type="term" value="F:DNA binding"/>
    <property type="evidence" value="ECO:0007669"/>
    <property type="project" value="TreeGrafter"/>
</dbReference>
<dbReference type="AlphaFoldDB" id="A0A2H9TP37"/>
<feature type="site" description="Electron transfer via tryptophanyl radical" evidence="6">
    <location>
        <position position="336"/>
    </location>
</feature>
<dbReference type="GO" id="GO:0003904">
    <property type="term" value="F:deoxyribodipyrimidine photo-lyase activity"/>
    <property type="evidence" value="ECO:0007669"/>
    <property type="project" value="TreeGrafter"/>
</dbReference>
<dbReference type="InterPro" id="IPR036134">
    <property type="entry name" value="Crypto/Photolyase_FAD-like_sf"/>
</dbReference>
<feature type="domain" description="Photolyase/cryptochrome alpha/beta" evidence="7">
    <location>
        <begin position="8"/>
        <end position="152"/>
    </location>
</feature>
<feature type="binding site" evidence="5">
    <location>
        <begin position="410"/>
        <end position="412"/>
    </location>
    <ligand>
        <name>FAD</name>
        <dbReference type="ChEBI" id="CHEBI:57692"/>
    </ligand>
</feature>
<evidence type="ECO:0000256" key="2">
    <source>
        <dbReference type="ARBA" id="ARBA00022630"/>
    </source>
</evidence>
<evidence type="ECO:0000259" key="7">
    <source>
        <dbReference type="PROSITE" id="PS51645"/>
    </source>
</evidence>
<evidence type="ECO:0000256" key="5">
    <source>
        <dbReference type="PIRSR" id="PIRSR602081-1"/>
    </source>
</evidence>
<gene>
    <name evidence="8" type="ORF">PSACC_00677</name>
</gene>